<sequence length="409" mass="43454">MGVRPDFEAYTAALADAGLAEAPIGVLDLDAFDANAEALTARIAPGAEDKTIRVASKSLRVRQAIQRAVGQPGFAGVLAFTAAEALWLVEHGTSDVVIGYPTADADAVSRIAQDERARAEITFMVDCAEHLDFLSGLASTGPLRLCLELDAGFRLESLPGLGFLPSRLRFGALRSPCFTPEDIEALAVRAAANPRVRVVGLMAYEGQVAGVYDTGRSPRAAAIRLMQRASRAEIASRRAAAVERVRRHADLEFVNGGGTGSIESTSAEDAVTEVAAGSGLFAPGLFLKYRGFQPKPAFHYAVSVVRRPGRGVVTVLGGGWTASGTPREDRAPEPVWPEGLQYAPEEWAGEVQTPLIGPAADSLHLGDLVYFRHAKAGEAAEHLNTVAVISGGRVVDQWPTYRGERKAFL</sequence>
<evidence type="ECO:0000313" key="3">
    <source>
        <dbReference type="Proteomes" id="UP001247307"/>
    </source>
</evidence>
<dbReference type="PANTHER" id="PTHR28004">
    <property type="entry name" value="ZGC:162816-RELATED"/>
    <property type="match status" value="1"/>
</dbReference>
<dbReference type="EMBL" id="JAVDUI010000001">
    <property type="protein sequence ID" value="MDR6891705.1"/>
    <property type="molecule type" value="Genomic_DNA"/>
</dbReference>
<dbReference type="PANTHER" id="PTHR28004:SF2">
    <property type="entry name" value="D-SERINE DEHYDRATASE"/>
    <property type="match status" value="1"/>
</dbReference>
<dbReference type="AlphaFoldDB" id="A0AAE3YEG1"/>
<dbReference type="Pfam" id="PF01168">
    <property type="entry name" value="Ala_racemase_N"/>
    <property type="match status" value="1"/>
</dbReference>
<proteinExistence type="predicted"/>
<dbReference type="RefSeq" id="WP_309849777.1">
    <property type="nucleotide sequence ID" value="NZ_JAVDUI010000001.1"/>
</dbReference>
<dbReference type="InterPro" id="IPR029066">
    <property type="entry name" value="PLP-binding_barrel"/>
</dbReference>
<dbReference type="InterPro" id="IPR001608">
    <property type="entry name" value="Ala_racemase_N"/>
</dbReference>
<feature type="domain" description="Alanine racemase N-terminal" evidence="1">
    <location>
        <begin position="28"/>
        <end position="281"/>
    </location>
</feature>
<evidence type="ECO:0000259" key="1">
    <source>
        <dbReference type="Pfam" id="PF01168"/>
    </source>
</evidence>
<dbReference type="InterPro" id="IPR051466">
    <property type="entry name" value="D-amino_acid_metab_enzyme"/>
</dbReference>
<name>A0AAE3YEG1_9MICC</name>
<dbReference type="Gene3D" id="3.20.20.10">
    <property type="entry name" value="Alanine racemase"/>
    <property type="match status" value="1"/>
</dbReference>
<keyword evidence="3" id="KW-1185">Reference proteome</keyword>
<dbReference type="SUPFAM" id="SSF51419">
    <property type="entry name" value="PLP-binding barrel"/>
    <property type="match status" value="1"/>
</dbReference>
<evidence type="ECO:0000313" key="2">
    <source>
        <dbReference type="EMBL" id="MDR6891705.1"/>
    </source>
</evidence>
<reference evidence="2" key="1">
    <citation type="submission" date="2023-07" db="EMBL/GenBank/DDBJ databases">
        <title>Sequencing the genomes of 1000 actinobacteria strains.</title>
        <authorList>
            <person name="Klenk H.-P."/>
        </authorList>
    </citation>
    <scope>NUCLEOTIDE SEQUENCE</scope>
    <source>
        <strain evidence="2">DSM 13988</strain>
    </source>
</reference>
<protein>
    <submittedName>
        <fullName evidence="2">D-serine deaminase-like pyridoxal phosphate-dependent protein</fullName>
    </submittedName>
</protein>
<organism evidence="2 3">
    <name type="scientific">Falsarthrobacter nasiphocae</name>
    <dbReference type="NCBI Taxonomy" id="189863"/>
    <lineage>
        <taxon>Bacteria</taxon>
        <taxon>Bacillati</taxon>
        <taxon>Actinomycetota</taxon>
        <taxon>Actinomycetes</taxon>
        <taxon>Micrococcales</taxon>
        <taxon>Micrococcaceae</taxon>
        <taxon>Falsarthrobacter</taxon>
    </lineage>
</organism>
<dbReference type="GO" id="GO:0008721">
    <property type="term" value="F:D-serine ammonia-lyase activity"/>
    <property type="evidence" value="ECO:0007669"/>
    <property type="project" value="TreeGrafter"/>
</dbReference>
<comment type="caution">
    <text evidence="2">The sequence shown here is derived from an EMBL/GenBank/DDBJ whole genome shotgun (WGS) entry which is preliminary data.</text>
</comment>
<gene>
    <name evidence="2" type="ORF">J2S35_000645</name>
</gene>
<dbReference type="GO" id="GO:0036088">
    <property type="term" value="P:D-serine catabolic process"/>
    <property type="evidence" value="ECO:0007669"/>
    <property type="project" value="TreeGrafter"/>
</dbReference>
<dbReference type="Proteomes" id="UP001247307">
    <property type="component" value="Unassembled WGS sequence"/>
</dbReference>
<accession>A0AAE3YEG1</accession>